<evidence type="ECO:0000256" key="1">
    <source>
        <dbReference type="SAM" id="MobiDB-lite"/>
    </source>
</evidence>
<dbReference type="PANTHER" id="PTHR43804">
    <property type="entry name" value="LD18447P"/>
    <property type="match status" value="1"/>
</dbReference>
<dbReference type="InterPro" id="IPR050057">
    <property type="entry name" value="Prokaryotic/Mito_RF"/>
</dbReference>
<sequence>MGRFKSSGPGGQHRNKRESGVRLKHKPSGIISQISTLESCFCSLFSNSMVHNRGSDCGPQIGPNNPKFALGMQALLDLIFALEGSISQTAQLLG</sequence>
<dbReference type="GO" id="GO:0009507">
    <property type="term" value="C:chloroplast"/>
    <property type="evidence" value="ECO:0007669"/>
    <property type="project" value="TreeGrafter"/>
</dbReference>
<evidence type="ECO:0000313" key="3">
    <source>
        <dbReference type="Proteomes" id="UP001064489"/>
    </source>
</evidence>
<dbReference type="InterPro" id="IPR045853">
    <property type="entry name" value="Pep_chain_release_fac_I_sf"/>
</dbReference>
<evidence type="ECO:0000313" key="2">
    <source>
        <dbReference type="EMBL" id="KAI9200108.1"/>
    </source>
</evidence>
<feature type="region of interest" description="Disordered" evidence="1">
    <location>
        <begin position="1"/>
        <end position="26"/>
    </location>
</feature>
<reference evidence="2" key="2">
    <citation type="submission" date="2023-02" db="EMBL/GenBank/DDBJ databases">
        <authorList>
            <person name="Swenson N.G."/>
            <person name="Wegrzyn J.L."/>
            <person name="Mcevoy S.L."/>
        </authorList>
    </citation>
    <scope>NUCLEOTIDE SEQUENCE</scope>
    <source>
        <strain evidence="2">91603</strain>
        <tissue evidence="2">Leaf</tissue>
    </source>
</reference>
<name>A0AAD5JHW0_ACENE</name>
<dbReference type="PANTHER" id="PTHR43804:SF6">
    <property type="entry name" value="CLASS I PEPTIDE CHAIN RELEASE FACTOR"/>
    <property type="match status" value="1"/>
</dbReference>
<dbReference type="Gene3D" id="3.30.160.20">
    <property type="match status" value="1"/>
</dbReference>
<reference evidence="2" key="1">
    <citation type="journal article" date="2022" name="Plant J.">
        <title>Strategies of tolerance reflected in two North American maple genomes.</title>
        <authorList>
            <person name="McEvoy S.L."/>
            <person name="Sezen U.U."/>
            <person name="Trouern-Trend A."/>
            <person name="McMahon S.M."/>
            <person name="Schaberg P.G."/>
            <person name="Yang J."/>
            <person name="Wegrzyn J.L."/>
            <person name="Swenson N.G."/>
        </authorList>
    </citation>
    <scope>NUCLEOTIDE SEQUENCE</scope>
    <source>
        <strain evidence="2">91603</strain>
    </source>
</reference>
<dbReference type="Proteomes" id="UP001064489">
    <property type="component" value="Chromosome 9"/>
</dbReference>
<keyword evidence="3" id="KW-1185">Reference proteome</keyword>
<comment type="caution">
    <text evidence="2">The sequence shown here is derived from an EMBL/GenBank/DDBJ whole genome shotgun (WGS) entry which is preliminary data.</text>
</comment>
<accession>A0AAD5JHW0</accession>
<dbReference type="AlphaFoldDB" id="A0AAD5JHW0"/>
<proteinExistence type="predicted"/>
<gene>
    <name evidence="2" type="ORF">LWI28_002904</name>
</gene>
<dbReference type="SUPFAM" id="SSF75620">
    <property type="entry name" value="Release factor"/>
    <property type="match status" value="1"/>
</dbReference>
<protein>
    <submittedName>
        <fullName evidence="2">Uncharacterized protein</fullName>
    </submittedName>
</protein>
<dbReference type="EMBL" id="JAJSOW010000001">
    <property type="protein sequence ID" value="KAI9200108.1"/>
    <property type="molecule type" value="Genomic_DNA"/>
</dbReference>
<organism evidence="2 3">
    <name type="scientific">Acer negundo</name>
    <name type="common">Box elder</name>
    <dbReference type="NCBI Taxonomy" id="4023"/>
    <lineage>
        <taxon>Eukaryota</taxon>
        <taxon>Viridiplantae</taxon>
        <taxon>Streptophyta</taxon>
        <taxon>Embryophyta</taxon>
        <taxon>Tracheophyta</taxon>
        <taxon>Spermatophyta</taxon>
        <taxon>Magnoliopsida</taxon>
        <taxon>eudicotyledons</taxon>
        <taxon>Gunneridae</taxon>
        <taxon>Pentapetalae</taxon>
        <taxon>rosids</taxon>
        <taxon>malvids</taxon>
        <taxon>Sapindales</taxon>
        <taxon>Sapindaceae</taxon>
        <taxon>Hippocastanoideae</taxon>
        <taxon>Acereae</taxon>
        <taxon>Acer</taxon>
    </lineage>
</organism>